<dbReference type="Proteomes" id="UP001381693">
    <property type="component" value="Unassembled WGS sequence"/>
</dbReference>
<evidence type="ECO:0000313" key="2">
    <source>
        <dbReference type="Proteomes" id="UP001381693"/>
    </source>
</evidence>
<reference evidence="1 2" key="1">
    <citation type="submission" date="2023-11" db="EMBL/GenBank/DDBJ databases">
        <title>Halocaridina rubra genome assembly.</title>
        <authorList>
            <person name="Smith C."/>
        </authorList>
    </citation>
    <scope>NUCLEOTIDE SEQUENCE [LARGE SCALE GENOMIC DNA]</scope>
    <source>
        <strain evidence="1">EP-1</strain>
        <tissue evidence="1">Whole</tissue>
    </source>
</reference>
<protein>
    <submittedName>
        <fullName evidence="1">Uncharacterized protein</fullName>
    </submittedName>
</protein>
<keyword evidence="2" id="KW-1185">Reference proteome</keyword>
<gene>
    <name evidence="1" type="ORF">SK128_006441</name>
</gene>
<dbReference type="AlphaFoldDB" id="A0AAN8ZXH5"/>
<comment type="caution">
    <text evidence="1">The sequence shown here is derived from an EMBL/GenBank/DDBJ whole genome shotgun (WGS) entry which is preliminary data.</text>
</comment>
<organism evidence="1 2">
    <name type="scientific">Halocaridina rubra</name>
    <name type="common">Hawaiian red shrimp</name>
    <dbReference type="NCBI Taxonomy" id="373956"/>
    <lineage>
        <taxon>Eukaryota</taxon>
        <taxon>Metazoa</taxon>
        <taxon>Ecdysozoa</taxon>
        <taxon>Arthropoda</taxon>
        <taxon>Crustacea</taxon>
        <taxon>Multicrustacea</taxon>
        <taxon>Malacostraca</taxon>
        <taxon>Eumalacostraca</taxon>
        <taxon>Eucarida</taxon>
        <taxon>Decapoda</taxon>
        <taxon>Pleocyemata</taxon>
        <taxon>Caridea</taxon>
        <taxon>Atyoidea</taxon>
        <taxon>Atyidae</taxon>
        <taxon>Halocaridina</taxon>
    </lineage>
</organism>
<evidence type="ECO:0000313" key="1">
    <source>
        <dbReference type="EMBL" id="KAK7015872.1"/>
    </source>
</evidence>
<dbReference type="EMBL" id="JAXCGZ010023185">
    <property type="protein sequence ID" value="KAK7015872.1"/>
    <property type="molecule type" value="Genomic_DNA"/>
</dbReference>
<sequence length="188" mass="20783">MGHSNPGTDERFLFSACSTGTMCCWALCSGEKYEVKMSFAAFRMLRLSMKTSIFLNRWSNIEAIMHIGLNYVLALQQALDFRYAKEMWMILTSMQALDYTEALGLVSTKQEVASAMEDVVDKIVNAATHTAPLPPSPSPVKIAGARMQIRTPTLPGVLPSINAKRLGTSGNAAITERLHLLQKYLVPR</sequence>
<accession>A0AAN8ZXH5</accession>
<name>A0AAN8ZXH5_HALRR</name>
<proteinExistence type="predicted"/>